<dbReference type="Pfam" id="PF01171">
    <property type="entry name" value="ATP_bind_3"/>
    <property type="match status" value="1"/>
</dbReference>
<evidence type="ECO:0000313" key="3">
    <source>
        <dbReference type="EMBL" id="GLH69169.1"/>
    </source>
</evidence>
<dbReference type="PANTHER" id="PTHR43686:SF1">
    <property type="entry name" value="AMINOTRAN_5 DOMAIN-CONTAINING PROTEIN"/>
    <property type="match status" value="1"/>
</dbReference>
<dbReference type="CDD" id="cd24138">
    <property type="entry name" value="TtcA-like"/>
    <property type="match status" value="1"/>
</dbReference>
<dbReference type="PIRSF" id="PIRSF004976">
    <property type="entry name" value="ATPase_YdaO"/>
    <property type="match status" value="1"/>
</dbReference>
<dbReference type="SUPFAM" id="SSF52402">
    <property type="entry name" value="Adenine nucleotide alpha hydrolases-like"/>
    <property type="match status" value="1"/>
</dbReference>
<dbReference type="InterPro" id="IPR035107">
    <property type="entry name" value="tRNA_thiolation_TtcA_Ctu1"/>
</dbReference>
<proteinExistence type="predicted"/>
<feature type="domain" description="tRNA(Ile)-lysidine/2-thiocytidine synthase N-terminal" evidence="2">
    <location>
        <begin position="57"/>
        <end position="213"/>
    </location>
</feature>
<dbReference type="EMBL" id="BSDD01000001">
    <property type="protein sequence ID" value="GLH69169.1"/>
    <property type="molecule type" value="Genomic_DNA"/>
</dbReference>
<evidence type="ECO:0000313" key="4">
    <source>
        <dbReference type="Proteomes" id="UP001165089"/>
    </source>
</evidence>
<keyword evidence="4" id="KW-1185">Reference proteome</keyword>
<name>A0ABQ5Q3U8_9BACT</name>
<dbReference type="Gene3D" id="3.40.50.620">
    <property type="entry name" value="HUPs"/>
    <property type="match status" value="1"/>
</dbReference>
<dbReference type="InterPro" id="IPR014729">
    <property type="entry name" value="Rossmann-like_a/b/a_fold"/>
</dbReference>
<dbReference type="PANTHER" id="PTHR43686">
    <property type="entry name" value="SULFURTRANSFERASE-RELATED"/>
    <property type="match status" value="1"/>
</dbReference>
<protein>
    <submittedName>
        <fullName evidence="3">tRNA 2-thiocytidine biosynthesis protein TtcA</fullName>
    </submittedName>
</protein>
<dbReference type="NCBIfam" id="NF007972">
    <property type="entry name" value="PRK10696.1"/>
    <property type="match status" value="1"/>
</dbReference>
<comment type="caution">
    <text evidence="3">The sequence shown here is derived from an EMBL/GenBank/DDBJ whole genome shotgun (WGS) entry which is preliminary data.</text>
</comment>
<keyword evidence="1" id="KW-0808">Transferase</keyword>
<sequence>MPFPRWLRVSNPCALPSLALPPTEADLQALPRLERKLARRVGETNAAYRLIEDGDRILVAVSGGKDSWALLDILERLRKRAPVTFAVEAVTVDPGFPQFNPDPIAETCERLGVPHHIIPAPIDKMVRTKPEELPCIICSRLRRGVLYSFAKQHGHSKIALGHHLDDLLETLLINLFFEGRLSTMPLRLVSDDGANTVIRPLGTCEEKDLQRYAWLRGFPIVPCGCPLCGCSSLESRRKQVKELIAAMEPSIPRLKASMLGAMGNVKLSHLLDLNLGALSARGVDEAVERLG</sequence>
<evidence type="ECO:0000256" key="1">
    <source>
        <dbReference type="ARBA" id="ARBA00022679"/>
    </source>
</evidence>
<accession>A0ABQ5Q3U8</accession>
<reference evidence="3 4" key="1">
    <citation type="journal article" date="2023" name="Antonie Van Leeuwenhoek">
        <title>Mesoterricola silvestris gen. nov., sp. nov., Mesoterricola sediminis sp. nov., Geothrix oryzae sp. nov., Geothrix edaphica sp. nov., Geothrix rubra sp. nov., and Geothrix limicola sp. nov., six novel members of Acidobacteriota isolated from soils.</title>
        <authorList>
            <person name="Itoh H."/>
            <person name="Sugisawa Y."/>
            <person name="Mise K."/>
            <person name="Xu Z."/>
            <person name="Kuniyasu M."/>
            <person name="Ushijima N."/>
            <person name="Kawano K."/>
            <person name="Kobayashi E."/>
            <person name="Shiratori Y."/>
            <person name="Masuda Y."/>
            <person name="Senoo K."/>
        </authorList>
    </citation>
    <scope>NUCLEOTIDE SEQUENCE [LARGE SCALE GENOMIC DNA]</scope>
    <source>
        <strain evidence="3 4">Red803</strain>
    </source>
</reference>
<dbReference type="Proteomes" id="UP001165089">
    <property type="component" value="Unassembled WGS sequence"/>
</dbReference>
<dbReference type="InterPro" id="IPR011063">
    <property type="entry name" value="TilS/TtcA_N"/>
</dbReference>
<gene>
    <name evidence="3" type="primary">ttcA</name>
    <name evidence="3" type="ORF">GETHPA_07020</name>
</gene>
<evidence type="ECO:0000259" key="2">
    <source>
        <dbReference type="Pfam" id="PF01171"/>
    </source>
</evidence>
<organism evidence="3 4">
    <name type="scientific">Geothrix rubra</name>
    <dbReference type="NCBI Taxonomy" id="2927977"/>
    <lineage>
        <taxon>Bacteria</taxon>
        <taxon>Pseudomonadati</taxon>
        <taxon>Acidobacteriota</taxon>
        <taxon>Holophagae</taxon>
        <taxon>Holophagales</taxon>
        <taxon>Holophagaceae</taxon>
        <taxon>Geothrix</taxon>
    </lineage>
</organism>